<dbReference type="SUPFAM" id="SSF55729">
    <property type="entry name" value="Acyl-CoA N-acyltransferases (Nat)"/>
    <property type="match status" value="1"/>
</dbReference>
<dbReference type="GO" id="GO:0030649">
    <property type="term" value="P:aminoglycoside antibiotic catabolic process"/>
    <property type="evidence" value="ECO:0007669"/>
    <property type="project" value="TreeGrafter"/>
</dbReference>
<dbReference type="AlphaFoldDB" id="A0A9D2MYH6"/>
<dbReference type="EC" id="2.3.1.-" evidence="2"/>
<dbReference type="GO" id="GO:0034069">
    <property type="term" value="F:aminoglycoside N-acetyltransferase activity"/>
    <property type="evidence" value="ECO:0007669"/>
    <property type="project" value="TreeGrafter"/>
</dbReference>
<dbReference type="EMBL" id="DWWT01000025">
    <property type="protein sequence ID" value="HJC05643.1"/>
    <property type="molecule type" value="Genomic_DNA"/>
</dbReference>
<evidence type="ECO:0000313" key="3">
    <source>
        <dbReference type="Proteomes" id="UP000823910"/>
    </source>
</evidence>
<sequence length="366" mass="41698">MRYLKREEFDACRPLWEEAFPEDSPEFVSWYFDKKIDKSRVLVQEDEQGRICSMAFCNPYQLQVGPVQAELDYIVGVATRKDSRRQGYMRRIMTALLRDMQKEGKPFCYLMPASEGLYRPFGFSFIFDQPLWKPDERALAGFEKRLLRLDADAAALAQWMNTWLAGRFGVYALRDTEYMKCLQGELDSEEGEAAGWFDGDGGLQALEAFWGREKRERRFLYCREDDAALPASQESPVRPAIMARITCLASLGPAVSLSEDCPCPAMEVRIKIKDELLDENQGLWRWRLMSSGSVLEKIQAPAVSLEEEQTDEQTLRSTEVLSLSIDQAAAWILGGRDLKGLLGGMEPPYWCAYVKGPGPVFLDEVV</sequence>
<reference evidence="2" key="1">
    <citation type="journal article" date="2021" name="PeerJ">
        <title>Extensive microbial diversity within the chicken gut microbiome revealed by metagenomics and culture.</title>
        <authorList>
            <person name="Gilroy R."/>
            <person name="Ravi A."/>
            <person name="Getino M."/>
            <person name="Pursley I."/>
            <person name="Horton D.L."/>
            <person name="Alikhan N.F."/>
            <person name="Baker D."/>
            <person name="Gharbi K."/>
            <person name="Hall N."/>
            <person name="Watson M."/>
            <person name="Adriaenssens E.M."/>
            <person name="Foster-Nyarko E."/>
            <person name="Jarju S."/>
            <person name="Secka A."/>
            <person name="Antonio M."/>
            <person name="Oren A."/>
            <person name="Chaudhuri R.R."/>
            <person name="La Ragione R."/>
            <person name="Hildebrand F."/>
            <person name="Pallen M.J."/>
        </authorList>
    </citation>
    <scope>NUCLEOTIDE SEQUENCE</scope>
    <source>
        <strain evidence="2">CHK180-15479</strain>
    </source>
</reference>
<keyword evidence="2" id="KW-0012">Acyltransferase</keyword>
<dbReference type="PANTHER" id="PTHR37817:SF1">
    <property type="entry name" value="N-ACETYLTRANSFERASE EIS"/>
    <property type="match status" value="1"/>
</dbReference>
<proteinExistence type="predicted"/>
<comment type="caution">
    <text evidence="2">The sequence shown here is derived from an EMBL/GenBank/DDBJ whole genome shotgun (WGS) entry which is preliminary data.</text>
</comment>
<name>A0A9D2MYH6_9FIRM</name>
<organism evidence="2 3">
    <name type="scientific">Candidatus Enterocloster excrementipullorum</name>
    <dbReference type="NCBI Taxonomy" id="2838559"/>
    <lineage>
        <taxon>Bacteria</taxon>
        <taxon>Bacillati</taxon>
        <taxon>Bacillota</taxon>
        <taxon>Clostridia</taxon>
        <taxon>Lachnospirales</taxon>
        <taxon>Lachnospiraceae</taxon>
        <taxon>Enterocloster</taxon>
    </lineage>
</organism>
<dbReference type="InterPro" id="IPR016181">
    <property type="entry name" value="Acyl_CoA_acyltransferase"/>
</dbReference>
<feature type="domain" description="N-acetyltransferase" evidence="1">
    <location>
        <begin position="1"/>
        <end position="148"/>
    </location>
</feature>
<dbReference type="Gene3D" id="3.40.630.30">
    <property type="match status" value="1"/>
</dbReference>
<accession>A0A9D2MYH6</accession>
<dbReference type="Pfam" id="PF13527">
    <property type="entry name" value="Acetyltransf_9"/>
    <property type="match status" value="1"/>
</dbReference>
<dbReference type="PANTHER" id="PTHR37817">
    <property type="entry name" value="N-ACETYLTRANSFERASE EIS"/>
    <property type="match status" value="1"/>
</dbReference>
<gene>
    <name evidence="2" type="ORF">H9704_05750</name>
</gene>
<dbReference type="InterPro" id="IPR051554">
    <property type="entry name" value="Acetyltransferase_Eis"/>
</dbReference>
<protein>
    <submittedName>
        <fullName evidence="2">GNAT family N-acetyltransferase</fullName>
        <ecNumber evidence="2">2.3.1.-</ecNumber>
    </submittedName>
</protein>
<dbReference type="InterPro" id="IPR036527">
    <property type="entry name" value="SCP2_sterol-bd_dom_sf"/>
</dbReference>
<dbReference type="Proteomes" id="UP000823910">
    <property type="component" value="Unassembled WGS sequence"/>
</dbReference>
<reference evidence="2" key="2">
    <citation type="submission" date="2021-04" db="EMBL/GenBank/DDBJ databases">
        <authorList>
            <person name="Gilroy R."/>
        </authorList>
    </citation>
    <scope>NUCLEOTIDE SEQUENCE</scope>
    <source>
        <strain evidence="2">CHK180-15479</strain>
    </source>
</reference>
<evidence type="ECO:0000313" key="2">
    <source>
        <dbReference type="EMBL" id="HJC05643.1"/>
    </source>
</evidence>
<dbReference type="PROSITE" id="PS51186">
    <property type="entry name" value="GNAT"/>
    <property type="match status" value="1"/>
</dbReference>
<evidence type="ECO:0000259" key="1">
    <source>
        <dbReference type="PROSITE" id="PS51186"/>
    </source>
</evidence>
<dbReference type="Gene3D" id="3.30.1050.10">
    <property type="entry name" value="SCP2 sterol-binding domain"/>
    <property type="match status" value="1"/>
</dbReference>
<keyword evidence="2" id="KW-0808">Transferase</keyword>
<dbReference type="InterPro" id="IPR000182">
    <property type="entry name" value="GNAT_dom"/>
</dbReference>